<comment type="caution">
    <text evidence="3">The sequence shown here is derived from an EMBL/GenBank/DDBJ whole genome shotgun (WGS) entry which is preliminary data.</text>
</comment>
<dbReference type="AlphaFoldDB" id="A0A3A4NUC2"/>
<dbReference type="SMART" id="SM00248">
    <property type="entry name" value="ANK"/>
    <property type="match status" value="2"/>
</dbReference>
<keyword evidence="2" id="KW-0812">Transmembrane</keyword>
<dbReference type="PROSITE" id="PS50088">
    <property type="entry name" value="ANK_REPEAT"/>
    <property type="match status" value="1"/>
</dbReference>
<protein>
    <submittedName>
        <fullName evidence="3">Ankyrin repeat domain-containing protein</fullName>
    </submittedName>
</protein>
<accession>A0A3A4NUC2</accession>
<dbReference type="EMBL" id="QZKU01000041">
    <property type="protein sequence ID" value="RJP24037.1"/>
    <property type="molecule type" value="Genomic_DNA"/>
</dbReference>
<keyword evidence="2" id="KW-0472">Membrane</keyword>
<dbReference type="Gene3D" id="1.25.40.20">
    <property type="entry name" value="Ankyrin repeat-containing domain"/>
    <property type="match status" value="1"/>
</dbReference>
<evidence type="ECO:0000256" key="2">
    <source>
        <dbReference type="SAM" id="Phobius"/>
    </source>
</evidence>
<gene>
    <name evidence="3" type="ORF">C4520_04925</name>
</gene>
<dbReference type="PANTHER" id="PTHR24183">
    <property type="entry name" value="FIBRONECTIN TYPE 3 AND ANKYRIN REPEAT DOMAINS PROTEIN 1"/>
    <property type="match status" value="1"/>
</dbReference>
<dbReference type="SUPFAM" id="SSF48403">
    <property type="entry name" value="Ankyrin repeat"/>
    <property type="match status" value="1"/>
</dbReference>
<dbReference type="Proteomes" id="UP000265882">
    <property type="component" value="Unassembled WGS sequence"/>
</dbReference>
<feature type="transmembrane region" description="Helical" evidence="2">
    <location>
        <begin position="6"/>
        <end position="23"/>
    </location>
</feature>
<evidence type="ECO:0000313" key="3">
    <source>
        <dbReference type="EMBL" id="RJP24037.1"/>
    </source>
</evidence>
<name>A0A3A4NUC2_ABYX5</name>
<proteinExistence type="predicted"/>
<dbReference type="InterPro" id="IPR036770">
    <property type="entry name" value="Ankyrin_rpt-contain_sf"/>
</dbReference>
<keyword evidence="2" id="KW-1133">Transmembrane helix</keyword>
<reference evidence="3 4" key="1">
    <citation type="journal article" date="2017" name="ISME J.">
        <title>Energy and carbon metabolisms in a deep terrestrial subsurface fluid microbial community.</title>
        <authorList>
            <person name="Momper L."/>
            <person name="Jungbluth S.P."/>
            <person name="Lee M.D."/>
            <person name="Amend J.P."/>
        </authorList>
    </citation>
    <scope>NUCLEOTIDE SEQUENCE [LARGE SCALE GENOMIC DNA]</scope>
    <source>
        <strain evidence="3">SURF_5</strain>
    </source>
</reference>
<organism evidence="3 4">
    <name type="scientific">Abyssobacteria bacterium (strain SURF_5)</name>
    <dbReference type="NCBI Taxonomy" id="2093360"/>
    <lineage>
        <taxon>Bacteria</taxon>
        <taxon>Pseudomonadati</taxon>
        <taxon>Candidatus Hydrogenedentota</taxon>
        <taxon>Candidatus Abyssobacteria</taxon>
    </lineage>
</organism>
<dbReference type="Pfam" id="PF12796">
    <property type="entry name" value="Ank_2"/>
    <property type="match status" value="1"/>
</dbReference>
<evidence type="ECO:0000256" key="1">
    <source>
        <dbReference type="PROSITE-ProRule" id="PRU00023"/>
    </source>
</evidence>
<keyword evidence="1" id="KW-0040">ANK repeat</keyword>
<sequence>MDADLFFLINLLLWGLLPFVWMTKNPEKELRRWAAKGNSAKVKDLLRKRPFTFIINGKDANGMTPLMHAARQGHTDIVRLLVEKGAERKARNKCGETALDLALSQKHTEIVQYLKEFDPDEVGISS</sequence>
<feature type="repeat" description="ANK" evidence="1">
    <location>
        <begin position="61"/>
        <end position="93"/>
    </location>
</feature>
<dbReference type="PROSITE" id="PS50297">
    <property type="entry name" value="ANK_REP_REGION"/>
    <property type="match status" value="1"/>
</dbReference>
<dbReference type="PANTHER" id="PTHR24183:SF1">
    <property type="entry name" value="FIBRONECTIN TYPE 3 AND ANKYRIN REPEAT DOMAINS PROTEIN 1"/>
    <property type="match status" value="1"/>
</dbReference>
<evidence type="ECO:0000313" key="4">
    <source>
        <dbReference type="Proteomes" id="UP000265882"/>
    </source>
</evidence>
<dbReference type="InterPro" id="IPR002110">
    <property type="entry name" value="Ankyrin_rpt"/>
</dbReference>